<dbReference type="SUPFAM" id="SSF55331">
    <property type="entry name" value="Tautomerase/MIF"/>
    <property type="match status" value="1"/>
</dbReference>
<reference evidence="5" key="1">
    <citation type="journal article" date="2019" name="Int. J. Syst. Evol. Microbiol.">
        <title>The Global Catalogue of Microorganisms (GCM) 10K type strain sequencing project: providing services to taxonomists for standard genome sequencing and annotation.</title>
        <authorList>
            <consortium name="The Broad Institute Genomics Platform"/>
            <consortium name="The Broad Institute Genome Sequencing Center for Infectious Disease"/>
            <person name="Wu L."/>
            <person name="Ma J."/>
        </authorList>
    </citation>
    <scope>NUCLEOTIDE SEQUENCE [LARGE SCALE GENOMIC DNA]</scope>
    <source>
        <strain evidence="5">KACC 12633</strain>
    </source>
</reference>
<dbReference type="Pfam" id="PF01361">
    <property type="entry name" value="Tautomerase"/>
    <property type="match status" value="1"/>
</dbReference>
<keyword evidence="5" id="KW-1185">Reference proteome</keyword>
<dbReference type="Proteomes" id="UP001596150">
    <property type="component" value="Unassembled WGS sequence"/>
</dbReference>
<dbReference type="PANTHER" id="PTHR35530:SF2">
    <property type="entry name" value="BSL4019 PROTEIN"/>
    <property type="match status" value="1"/>
</dbReference>
<feature type="domain" description="4-oxalocrotonate tautomerase-like" evidence="3">
    <location>
        <begin position="75"/>
        <end position="136"/>
    </location>
</feature>
<comment type="similarity">
    <text evidence="1">Belongs to the 4-oxalocrotonate tautomerase family.</text>
</comment>
<evidence type="ECO:0000256" key="2">
    <source>
        <dbReference type="ARBA" id="ARBA00023235"/>
    </source>
</evidence>
<evidence type="ECO:0000259" key="3">
    <source>
        <dbReference type="Pfam" id="PF01361"/>
    </source>
</evidence>
<name>A0ABW0Q5E8_9HYPH</name>
<gene>
    <name evidence="4" type="ORF">ACFPP9_24165</name>
</gene>
<evidence type="ECO:0000256" key="1">
    <source>
        <dbReference type="ARBA" id="ARBA00006723"/>
    </source>
</evidence>
<evidence type="ECO:0000313" key="5">
    <source>
        <dbReference type="Proteomes" id="UP001596150"/>
    </source>
</evidence>
<sequence length="188" mass="20077">MPIMDVRYGSGALDERSKADLAKRLTDVLLHMEGGAGTPAGRAFAWVLLTEIPAADWWIAGDTQQVGASVLGRFLVRVTVPEGYMNVEHKSEVHALVNEAIIAATGVSGPDAGKTTLVMIDEVPEGNWGWDGKTISLENIADSVGLSKSGPRFKWSEKYFAAKARERAAAGYPIDTAGLLPSQRPDGV</sequence>
<evidence type="ECO:0000313" key="4">
    <source>
        <dbReference type="EMBL" id="MFC5518882.1"/>
    </source>
</evidence>
<organism evidence="4 5">
    <name type="scientific">Kaistia terrae</name>
    <dbReference type="NCBI Taxonomy" id="537017"/>
    <lineage>
        <taxon>Bacteria</taxon>
        <taxon>Pseudomonadati</taxon>
        <taxon>Pseudomonadota</taxon>
        <taxon>Alphaproteobacteria</taxon>
        <taxon>Hyphomicrobiales</taxon>
        <taxon>Kaistiaceae</taxon>
        <taxon>Kaistia</taxon>
    </lineage>
</organism>
<comment type="caution">
    <text evidence="4">The sequence shown here is derived from an EMBL/GenBank/DDBJ whole genome shotgun (WGS) entry which is preliminary data.</text>
</comment>
<dbReference type="Gene3D" id="3.30.429.10">
    <property type="entry name" value="Macrophage Migration Inhibitory Factor"/>
    <property type="match status" value="2"/>
</dbReference>
<dbReference type="EMBL" id="JBHSML010000028">
    <property type="protein sequence ID" value="MFC5518882.1"/>
    <property type="molecule type" value="Genomic_DNA"/>
</dbReference>
<dbReference type="PANTHER" id="PTHR35530">
    <property type="entry name" value="TAUTOMERASE-RELATED"/>
    <property type="match status" value="1"/>
</dbReference>
<dbReference type="InterPro" id="IPR004370">
    <property type="entry name" value="4-OT-like_dom"/>
</dbReference>
<keyword evidence="2" id="KW-0413">Isomerase</keyword>
<protein>
    <submittedName>
        <fullName evidence="4">4-oxalocrotonate tautomerase family protein</fullName>
    </submittedName>
</protein>
<proteinExistence type="inferred from homology"/>
<accession>A0ABW0Q5E8</accession>
<dbReference type="InterPro" id="IPR014347">
    <property type="entry name" value="Tautomerase/MIF_sf"/>
</dbReference>
<dbReference type="RefSeq" id="WP_266346511.1">
    <property type="nucleotide sequence ID" value="NZ_JAPKNH010000021.1"/>
</dbReference>